<feature type="region of interest" description="Disordered" evidence="14">
    <location>
        <begin position="635"/>
        <end position="932"/>
    </location>
</feature>
<feature type="compositionally biased region" description="Polar residues" evidence="14">
    <location>
        <begin position="693"/>
        <end position="711"/>
    </location>
</feature>
<dbReference type="SUPFAM" id="SSF47473">
    <property type="entry name" value="EF-hand"/>
    <property type="match status" value="3"/>
</dbReference>
<keyword evidence="8" id="KW-0967">Endosome</keyword>
<evidence type="ECO:0000256" key="13">
    <source>
        <dbReference type="ARBA" id="ARBA00025194"/>
    </source>
</evidence>
<dbReference type="EMBL" id="LCWF01000095">
    <property type="protein sequence ID" value="KKY20688.1"/>
    <property type="molecule type" value="Genomic_DNA"/>
</dbReference>
<dbReference type="PROSITE" id="PS50031">
    <property type="entry name" value="EH"/>
    <property type="match status" value="2"/>
</dbReference>
<accession>A0A0G2GAL7</accession>
<feature type="compositionally biased region" description="Low complexity" evidence="14">
    <location>
        <begin position="729"/>
        <end position="740"/>
    </location>
</feature>
<feature type="domain" description="EF-hand" evidence="17">
    <location>
        <begin position="306"/>
        <end position="341"/>
    </location>
</feature>
<evidence type="ECO:0000256" key="3">
    <source>
        <dbReference type="ARBA" id="ARBA00004413"/>
    </source>
</evidence>
<keyword evidence="10" id="KW-0175">Coiled coil</keyword>
<dbReference type="CDD" id="cd00052">
    <property type="entry name" value="EH"/>
    <property type="match status" value="2"/>
</dbReference>
<dbReference type="GO" id="GO:0016197">
    <property type="term" value="P:endosomal transport"/>
    <property type="evidence" value="ECO:0007669"/>
    <property type="project" value="TreeGrafter"/>
</dbReference>
<evidence type="ECO:0000256" key="8">
    <source>
        <dbReference type="ARBA" id="ARBA00022753"/>
    </source>
</evidence>
<evidence type="ECO:0000256" key="1">
    <source>
        <dbReference type="ARBA" id="ARBA00004125"/>
    </source>
</evidence>
<dbReference type="GO" id="GO:0030479">
    <property type="term" value="C:actin cortical patch"/>
    <property type="evidence" value="ECO:0007669"/>
    <property type="project" value="UniProtKB-SubCell"/>
</dbReference>
<evidence type="ECO:0000256" key="9">
    <source>
        <dbReference type="ARBA" id="ARBA00022837"/>
    </source>
</evidence>
<feature type="compositionally biased region" description="Polar residues" evidence="14">
    <location>
        <begin position="510"/>
        <end position="528"/>
    </location>
</feature>
<evidence type="ECO:0000256" key="5">
    <source>
        <dbReference type="ARBA" id="ARBA00013889"/>
    </source>
</evidence>
<dbReference type="PROSITE" id="PS50030">
    <property type="entry name" value="UBA"/>
    <property type="match status" value="1"/>
</dbReference>
<dbReference type="InterPro" id="IPR018247">
    <property type="entry name" value="EF_Hand_1_Ca_BS"/>
</dbReference>
<comment type="subcellular location">
    <subcellularLocation>
        <location evidence="3">Cell membrane</location>
        <topology evidence="3">Peripheral membrane protein</topology>
        <orientation evidence="3">Cytoplasmic side</orientation>
    </subcellularLocation>
    <subcellularLocation>
        <location evidence="2">Cytoplasm</location>
        <location evidence="2">Cytoskeleton</location>
        <location evidence="2">Actin patch</location>
    </subcellularLocation>
    <subcellularLocation>
        <location evidence="1">Endosome membrane</location>
        <topology evidence="1">Peripheral membrane protein</topology>
        <orientation evidence="1">Cytoplasmic side</orientation>
    </subcellularLocation>
</comment>
<dbReference type="GO" id="GO:0005886">
    <property type="term" value="C:plasma membrane"/>
    <property type="evidence" value="ECO:0007669"/>
    <property type="project" value="UniProtKB-SubCell"/>
</dbReference>
<proteinExistence type="predicted"/>
<feature type="compositionally biased region" description="Low complexity" evidence="14">
    <location>
        <begin position="118"/>
        <end position="134"/>
    </location>
</feature>
<dbReference type="SMART" id="SM00054">
    <property type="entry name" value="EFh"/>
    <property type="match status" value="2"/>
</dbReference>
<evidence type="ECO:0000256" key="12">
    <source>
        <dbReference type="ARBA" id="ARBA00023212"/>
    </source>
</evidence>
<name>A0A0G2GAL7_PHACM</name>
<feature type="domain" description="EH" evidence="16">
    <location>
        <begin position="273"/>
        <end position="362"/>
    </location>
</feature>
<keyword evidence="7" id="KW-0254">Endocytosis</keyword>
<feature type="compositionally biased region" description="Polar residues" evidence="14">
    <location>
        <begin position="1197"/>
        <end position="1219"/>
    </location>
</feature>
<feature type="compositionally biased region" description="Polar residues" evidence="14">
    <location>
        <begin position="1103"/>
        <end position="1130"/>
    </location>
</feature>
<dbReference type="Proteomes" id="UP000053317">
    <property type="component" value="Unassembled WGS sequence"/>
</dbReference>
<feature type="compositionally biased region" description="Low complexity" evidence="14">
    <location>
        <begin position="865"/>
        <end position="879"/>
    </location>
</feature>
<dbReference type="OrthoDB" id="524326at2759"/>
<evidence type="ECO:0000313" key="19">
    <source>
        <dbReference type="Proteomes" id="UP000053317"/>
    </source>
</evidence>
<feature type="compositionally biased region" description="Low complexity" evidence="14">
    <location>
        <begin position="834"/>
        <end position="846"/>
    </location>
</feature>
<feature type="compositionally biased region" description="Low complexity" evidence="14">
    <location>
        <begin position="807"/>
        <end position="820"/>
    </location>
</feature>
<dbReference type="Pfam" id="PF12763">
    <property type="entry name" value="EH"/>
    <property type="match status" value="2"/>
</dbReference>
<evidence type="ECO:0000256" key="6">
    <source>
        <dbReference type="ARBA" id="ARBA00017312"/>
    </source>
</evidence>
<feature type="compositionally biased region" description="Basic and acidic residues" evidence="14">
    <location>
        <begin position="646"/>
        <end position="670"/>
    </location>
</feature>
<dbReference type="InterPro" id="IPR009060">
    <property type="entry name" value="UBA-like_sf"/>
</dbReference>
<feature type="domain" description="EH" evidence="16">
    <location>
        <begin position="143"/>
        <end position="233"/>
    </location>
</feature>
<dbReference type="PROSITE" id="PS50222">
    <property type="entry name" value="EF_HAND_2"/>
    <property type="match status" value="1"/>
</dbReference>
<dbReference type="GO" id="GO:0006897">
    <property type="term" value="P:endocytosis"/>
    <property type="evidence" value="ECO:0007669"/>
    <property type="project" value="UniProtKB-KW"/>
</dbReference>
<organism evidence="18 19">
    <name type="scientific">Phaeomoniella chlamydospora</name>
    <name type="common">Phaeoacremonium chlamydosporum</name>
    <dbReference type="NCBI Taxonomy" id="158046"/>
    <lineage>
        <taxon>Eukaryota</taxon>
        <taxon>Fungi</taxon>
        <taxon>Dikarya</taxon>
        <taxon>Ascomycota</taxon>
        <taxon>Pezizomycotina</taxon>
        <taxon>Eurotiomycetes</taxon>
        <taxon>Chaetothyriomycetidae</taxon>
        <taxon>Phaeomoniellales</taxon>
        <taxon>Phaeomoniellaceae</taxon>
        <taxon>Phaeomoniella</taxon>
    </lineage>
</organism>
<feature type="region of interest" description="Disordered" evidence="14">
    <location>
        <begin position="397"/>
        <end position="484"/>
    </location>
</feature>
<reference evidence="18 19" key="2">
    <citation type="submission" date="2015-05" db="EMBL/GenBank/DDBJ databases">
        <authorList>
            <person name="Morales-Cruz A."/>
            <person name="Amrine K.C."/>
            <person name="Cantu D."/>
        </authorList>
    </citation>
    <scope>NUCLEOTIDE SEQUENCE [LARGE SCALE GENOMIC DNA]</scope>
    <source>
        <strain evidence="18">UCRPC4</strain>
    </source>
</reference>
<comment type="caution">
    <text evidence="18">The sequence shown here is derived from an EMBL/GenBank/DDBJ whole genome shotgun (WGS) entry which is preliminary data.</text>
</comment>
<feature type="compositionally biased region" description="Polar residues" evidence="14">
    <location>
        <begin position="1005"/>
        <end position="1030"/>
    </location>
</feature>
<dbReference type="PROSITE" id="PS00018">
    <property type="entry name" value="EF_HAND_1"/>
    <property type="match status" value="1"/>
</dbReference>
<feature type="region of interest" description="Disordered" evidence="14">
    <location>
        <begin position="107"/>
        <end position="136"/>
    </location>
</feature>
<feature type="domain" description="UBA" evidence="15">
    <location>
        <begin position="1290"/>
        <end position="1330"/>
    </location>
</feature>
<dbReference type="PANTHER" id="PTHR11216:SF170">
    <property type="entry name" value="DYNAMIN ASSOCIATED PROTEIN 160, ISOFORM D"/>
    <property type="match status" value="1"/>
</dbReference>
<feature type="compositionally biased region" description="Acidic residues" evidence="14">
    <location>
        <begin position="967"/>
        <end position="980"/>
    </location>
</feature>
<dbReference type="SUPFAM" id="SSF46934">
    <property type="entry name" value="UBA-like"/>
    <property type="match status" value="1"/>
</dbReference>
<evidence type="ECO:0000256" key="2">
    <source>
        <dbReference type="ARBA" id="ARBA00004134"/>
    </source>
</evidence>
<evidence type="ECO:0000313" key="18">
    <source>
        <dbReference type="EMBL" id="KKY20688.1"/>
    </source>
</evidence>
<dbReference type="GO" id="GO:0010008">
    <property type="term" value="C:endosome membrane"/>
    <property type="evidence" value="ECO:0007669"/>
    <property type="project" value="UniProtKB-SubCell"/>
</dbReference>
<dbReference type="CDD" id="cd14270">
    <property type="entry name" value="UBA"/>
    <property type="match status" value="1"/>
</dbReference>
<dbReference type="InterPro" id="IPR000261">
    <property type="entry name" value="EH_dom"/>
</dbReference>
<evidence type="ECO:0000256" key="7">
    <source>
        <dbReference type="ARBA" id="ARBA00022583"/>
    </source>
</evidence>
<sequence length="1330" mass="139841">MADGPSAGGSGLPNLNLTAEEKRIYGQLFKAADPDGFQVVSGDVAVKFFEKTALDPRILGEIADTENRGLLTPAGFGVVLRLIGHAQANRPPSLELAAQPGPIPRFEGYNAPAGVLKPQTTGPPSSPTQPSAPLRVPPLPPAKVNDYATLFERSGAQNGMLDGDTAKDIFLKSDLGPDILGSVWSLVDTQDRGALDRTEFVIAMHLLSSLKSKTMSGVPTTLPPGLYEVASRRAPVRQQFTGQGRPQSPAVRQFPAPMSAQSTGEGWIVNPAEKARFDVAFTTVDTARQGFITGDLAVPFFKSSGLDEEDLAQIWDLADVNRDGILNKDEFAVAMYLIRQKKQGGLIPETLPPALIPPTMRRQNVQAVPAAAPVFENAPSVPQQPQAKSAADDLFGLDAFTAPSSPPPTQIPQSTGGSAAPFQSPSSPVRAAQPTGSTFKPFVPSSSFGQSIIPQSTGSPAPPQQARSPPAPSDDLLGDADPEVSNKLTSETTELANLSNQVGNLSKQMQEVQNNREVTGQQLSQSNQQKRDFEARLAQLRSLYEQEVKSVKLLEDQLAQSRNESRKVQAEFAMLDGTYQDLRNQHQQLSSQVQAEHSESSTLKDKIRQINAEVAALKPAVEKLKSDVRHQKGLNAINRKQLSTVEGERDKLQGEHQSATKELEESRSEVHSAVPSSAAVASPAVASPAASVTSQNNPFFRRQATGTSDSGVGSPAASRATDPRSNFDAFFGPSFTTSSATPPPPTTFGTDSPAPSTAQGEPSTSGSPPASTLHDTPRVIEPPAPPASRQITSSALPFPQHLERAESVSSSVKVAPPASRLGAGETPRVGTPLGSVSASHSQAGSSPVEIEKADVESSQSAYFDQSQSSSLPQQQQRSGSEQDIPGAFPSFTPVAESPATLPNNEVKPAATDASFDDVFGGPMHARSSSQKAADFDAAFADIKGKEPVANGHPAPGAKHEFPPIQEFDGDDGDSDSDSSEEAPIGFDDNFTGTSPSKLKTEESHTTAAEPSQTLSPDTSTLQPPNATASASRPAVSSIPSNNSSLPGPDAQTSPPTYGDSVLQADDHFPAEYGDLLPHREDPTTEPPHSVDSTTGGPIDRKTSQSYGPESGKSPSQSMKSPPAPNFSNTDFDAAFASMNMGTAAADDSDDDLDTSFVGQGHNTDFDPTFDSPAAAAKATLPSSSQPTSSTFDAFDNFDSSISASQNPPPVTSGTAVNSSHDWDAIFASIDGPPTQSTSAFPEPSGAAHNATENAADHSVPNSSPPAVEPSGAATAPQRPTPGRALSVGTEHDDPILKRLTGMGWGRDEALKALEQYDYNLDKAIDHLTSK</sequence>
<feature type="compositionally biased region" description="Polar residues" evidence="14">
    <location>
        <begin position="1037"/>
        <end position="1055"/>
    </location>
</feature>
<feature type="compositionally biased region" description="Low complexity" evidence="14">
    <location>
        <begin position="672"/>
        <end position="692"/>
    </location>
</feature>
<keyword evidence="9" id="KW-0106">Calcium</keyword>
<dbReference type="Gene3D" id="1.10.8.10">
    <property type="entry name" value="DNA helicase RuvA subunit, C-terminal domain"/>
    <property type="match status" value="1"/>
</dbReference>
<reference evidence="18 19" key="1">
    <citation type="submission" date="2015-05" db="EMBL/GenBank/DDBJ databases">
        <title>Distinctive expansion of gene families associated with plant cell wall degradation and secondary metabolism in the genomes of grapevine trunk pathogens.</title>
        <authorList>
            <person name="Lawrence D.P."/>
            <person name="Travadon R."/>
            <person name="Rolshausen P.E."/>
            <person name="Baumgartner K."/>
        </authorList>
    </citation>
    <scope>NUCLEOTIDE SEQUENCE [LARGE SCALE GENOMIC DNA]</scope>
    <source>
        <strain evidence="18">UCRPC4</strain>
    </source>
</reference>
<comment type="function">
    <text evidence="13">Component of the PAN1 actin cytoskeleton-regulatory complex required for the internalization of endosomes during actin-coupled endocytosis. The complex links the site of endocytosis to the cell membrane-associated actin cytoskeleton. Mediates uptake of external molecules and vacuolar degradation of plasma membrane proteins. Plays a role in the proper organization of the cell membrane-associated actin cytoskeleton and promotes its destabilization.</text>
</comment>
<comment type="subunit">
    <text evidence="4">Component of the PAN1 actin cytoskeleton-regulatory complex.</text>
</comment>
<dbReference type="GO" id="GO:0003779">
    <property type="term" value="F:actin binding"/>
    <property type="evidence" value="ECO:0007669"/>
    <property type="project" value="UniProtKB-KW"/>
</dbReference>
<dbReference type="PANTHER" id="PTHR11216">
    <property type="entry name" value="EH DOMAIN"/>
    <property type="match status" value="1"/>
</dbReference>
<dbReference type="SMART" id="SM00165">
    <property type="entry name" value="UBA"/>
    <property type="match status" value="1"/>
</dbReference>
<dbReference type="Gene3D" id="1.10.238.10">
    <property type="entry name" value="EF-hand"/>
    <property type="match status" value="3"/>
</dbReference>
<feature type="compositionally biased region" description="Low complexity" evidence="14">
    <location>
        <begin position="1181"/>
        <end position="1190"/>
    </location>
</feature>
<feature type="compositionally biased region" description="Polar residues" evidence="14">
    <location>
        <begin position="434"/>
        <end position="458"/>
    </location>
</feature>
<dbReference type="InterPro" id="IPR015940">
    <property type="entry name" value="UBA"/>
</dbReference>
<evidence type="ECO:0000256" key="11">
    <source>
        <dbReference type="ARBA" id="ARBA00023203"/>
    </source>
</evidence>
<dbReference type="InterPro" id="IPR011992">
    <property type="entry name" value="EF-hand-dom_pair"/>
</dbReference>
<evidence type="ECO:0000256" key="14">
    <source>
        <dbReference type="SAM" id="MobiDB-lite"/>
    </source>
</evidence>
<feature type="compositionally biased region" description="Polar residues" evidence="14">
    <location>
        <begin position="754"/>
        <end position="774"/>
    </location>
</feature>
<dbReference type="InterPro" id="IPR002048">
    <property type="entry name" value="EF_hand_dom"/>
</dbReference>
<evidence type="ECO:0000259" key="15">
    <source>
        <dbReference type="PROSITE" id="PS50030"/>
    </source>
</evidence>
<dbReference type="GO" id="GO:0005509">
    <property type="term" value="F:calcium ion binding"/>
    <property type="evidence" value="ECO:0007669"/>
    <property type="project" value="InterPro"/>
</dbReference>
<evidence type="ECO:0000259" key="17">
    <source>
        <dbReference type="PROSITE" id="PS50222"/>
    </source>
</evidence>
<feature type="region of interest" description="Disordered" evidence="14">
    <location>
        <begin position="510"/>
        <end position="530"/>
    </location>
</feature>
<evidence type="ECO:0000256" key="10">
    <source>
        <dbReference type="ARBA" id="ARBA00023054"/>
    </source>
</evidence>
<keyword evidence="11" id="KW-0009">Actin-binding</keyword>
<protein>
    <recommendedName>
        <fullName evidence="6">Actin cytoskeleton-regulatory complex protein END3</fullName>
    </recommendedName>
    <alternativeName>
        <fullName evidence="5">Actin cytoskeleton-regulatory complex protein end3</fullName>
    </alternativeName>
</protein>
<dbReference type="SMART" id="SM00027">
    <property type="entry name" value="EH"/>
    <property type="match status" value="3"/>
</dbReference>
<evidence type="ECO:0000256" key="4">
    <source>
        <dbReference type="ARBA" id="ARBA00011159"/>
    </source>
</evidence>
<gene>
    <name evidence="18" type="ORF">UCRPC4_g04155</name>
</gene>
<feature type="region of interest" description="Disordered" evidence="14">
    <location>
        <begin position="944"/>
        <end position="1297"/>
    </location>
</feature>
<keyword evidence="19" id="KW-1185">Reference proteome</keyword>
<dbReference type="Pfam" id="PF00627">
    <property type="entry name" value="UBA"/>
    <property type="match status" value="1"/>
</dbReference>
<evidence type="ECO:0000259" key="16">
    <source>
        <dbReference type="PROSITE" id="PS50031"/>
    </source>
</evidence>
<keyword evidence="12" id="KW-0963">Cytoplasm</keyword>
<keyword evidence="12" id="KW-0206">Cytoskeleton</keyword>